<dbReference type="Pfam" id="PF11412">
    <property type="entry name" value="DsbD_N"/>
    <property type="match status" value="1"/>
</dbReference>
<dbReference type="InterPro" id="IPR028250">
    <property type="entry name" value="DsbDN"/>
</dbReference>
<organism evidence="3 4">
    <name type="scientific">Salipiger mucosus DSM 16094</name>
    <dbReference type="NCBI Taxonomy" id="1123237"/>
    <lineage>
        <taxon>Bacteria</taxon>
        <taxon>Pseudomonadati</taxon>
        <taxon>Pseudomonadota</taxon>
        <taxon>Alphaproteobacteria</taxon>
        <taxon>Rhodobacterales</taxon>
        <taxon>Roseobacteraceae</taxon>
        <taxon>Salipiger</taxon>
    </lineage>
</organism>
<protein>
    <submittedName>
        <fullName evidence="3">Thio:disulfide interchange protein, putative</fullName>
    </submittedName>
</protein>
<dbReference type="Proteomes" id="UP000015347">
    <property type="component" value="Unassembled WGS sequence"/>
</dbReference>
<dbReference type="OrthoDB" id="9811036at2"/>
<sequence>MIRRLLASMACAAALALPAAAQEPVTAELRPGWRLPDGDHVAALHLRLAPGWKTYWRAPGAAGIPPEFDWSGSRNTGRITALWPTPHVFRQSGMRSIGYKQELVLPLRIETRGSGDAKLSIEMDLGICSDVCLPHSLSLTGRLPADVTQPDPAIAAALASSPFSASEAGVRGVRCSIRPVKGGIALHAEIDMPTAGGQEEAVVESGQPMLWASEPRSARKNGTLVTETKLMHVEGGAFALDRSRLRFTVIGKDHAVDIRGCDP</sequence>
<dbReference type="eggNOG" id="COG4233">
    <property type="taxonomic scope" value="Bacteria"/>
</dbReference>
<keyword evidence="4" id="KW-1185">Reference proteome</keyword>
<proteinExistence type="predicted"/>
<dbReference type="EMBL" id="APVH01000046">
    <property type="protein sequence ID" value="EPX76549.1"/>
    <property type="molecule type" value="Genomic_DNA"/>
</dbReference>
<evidence type="ECO:0000256" key="1">
    <source>
        <dbReference type="SAM" id="SignalP"/>
    </source>
</evidence>
<evidence type="ECO:0000313" key="4">
    <source>
        <dbReference type="Proteomes" id="UP000015347"/>
    </source>
</evidence>
<feature type="domain" description="Thiol:disulfide interchange protein DsbD N-terminal" evidence="2">
    <location>
        <begin position="36"/>
        <end position="136"/>
    </location>
</feature>
<comment type="caution">
    <text evidence="3">The sequence shown here is derived from an EMBL/GenBank/DDBJ whole genome shotgun (WGS) entry which is preliminary data.</text>
</comment>
<evidence type="ECO:0000259" key="2">
    <source>
        <dbReference type="Pfam" id="PF11412"/>
    </source>
</evidence>
<dbReference type="STRING" id="1123237.Salmuc_00380"/>
<reference evidence="4" key="1">
    <citation type="journal article" date="2014" name="Stand. Genomic Sci.">
        <title>Genome sequence of the exopolysaccharide-producing Salipiger mucosus type strain (DSM 16094(T)), a moderately halophilic member of the Roseobacter clade.</title>
        <authorList>
            <person name="Riedel T."/>
            <person name="Spring S."/>
            <person name="Fiebig A."/>
            <person name="Petersen J."/>
            <person name="Kyrpides N.C."/>
            <person name="Goker M."/>
            <person name="Klenk H.P."/>
        </authorList>
    </citation>
    <scope>NUCLEOTIDE SEQUENCE [LARGE SCALE GENOMIC DNA]</scope>
    <source>
        <strain evidence="4">DSM 16094</strain>
    </source>
</reference>
<gene>
    <name evidence="3" type="ORF">Salmuc_00380</name>
</gene>
<dbReference type="AlphaFoldDB" id="S9RRG0"/>
<dbReference type="HOGENOM" id="CLU_047910_1_0_5"/>
<dbReference type="RefSeq" id="WP_021120798.1">
    <property type="nucleotide sequence ID" value="NZ_KE557282.1"/>
</dbReference>
<accession>S9RRG0</accession>
<keyword evidence="1" id="KW-0732">Signal</keyword>
<evidence type="ECO:0000313" key="3">
    <source>
        <dbReference type="EMBL" id="EPX76549.1"/>
    </source>
</evidence>
<name>S9RRG0_9RHOB</name>
<feature type="chain" id="PRO_5004555975" evidence="1">
    <location>
        <begin position="22"/>
        <end position="263"/>
    </location>
</feature>
<feature type="signal peptide" evidence="1">
    <location>
        <begin position="1"/>
        <end position="21"/>
    </location>
</feature>